<dbReference type="InterPro" id="IPR014043">
    <property type="entry name" value="Acyl_transferase_dom"/>
</dbReference>
<dbReference type="InterPro" id="IPR050858">
    <property type="entry name" value="Mal-CoA-ACP_Trans/PKS_FabD"/>
</dbReference>
<dbReference type="Gene3D" id="3.40.366.10">
    <property type="entry name" value="Malonyl-Coenzyme A Acyl Carrier Protein, domain 2"/>
    <property type="match status" value="1"/>
</dbReference>
<evidence type="ECO:0000256" key="1">
    <source>
        <dbReference type="ARBA" id="ARBA00013258"/>
    </source>
</evidence>
<evidence type="ECO:0000256" key="4">
    <source>
        <dbReference type="ARBA" id="ARBA00023315"/>
    </source>
</evidence>
<sequence>MLIGMFPGQGSQFPGMGRDLFARYALQCEIADDILGYSITALCEGEDSSRMNSTAYTQPAIFFVSCLAWLERRQQSGDLPQLLIGHSLGLYAALFGAGAFDLATGLRLVAKRGELMAAVQGGAMAAIIGENVERLPELLLEHQFHQIDIANYNSPVQAVISGKSEDVDAACKALEQHSLRCVRLPVSGAFHSRYMEPARLSYAAFLQQQPLGSPSTQVISSTSGERLGEAHLIEEMALQLVRPVRWAQSIRALCSRFDKIAFEEIGPGQVLTRLKAQLLAHN</sequence>
<dbReference type="PANTHER" id="PTHR42681:SF1">
    <property type="entry name" value="MALONYL-COA-ACYL CARRIER PROTEIN TRANSACYLASE, MITOCHONDRIAL"/>
    <property type="match status" value="1"/>
</dbReference>
<feature type="domain" description="Malonyl-CoA:ACP transacylase (MAT)" evidence="7">
    <location>
        <begin position="5"/>
        <end position="282"/>
    </location>
</feature>
<evidence type="ECO:0000256" key="2">
    <source>
        <dbReference type="ARBA" id="ARBA00018953"/>
    </source>
</evidence>
<dbReference type="SUPFAM" id="SSF52151">
    <property type="entry name" value="FabD/lysophospholipase-like"/>
    <property type="match status" value="1"/>
</dbReference>
<evidence type="ECO:0000313" key="8">
    <source>
        <dbReference type="EMBL" id="AUO47498.1"/>
    </source>
</evidence>
<reference evidence="8 9" key="1">
    <citation type="submission" date="2018-01" db="EMBL/GenBank/DDBJ databases">
        <title>Tropical forage species Digitaria eriantha prevents oxidative stress under low temperature conditions by the incorporation of polyhydroxybutyrate-producing endophytic bacteria.</title>
        <authorList>
            <person name="Stritzler M."/>
            <person name="Ayub N."/>
        </authorList>
    </citation>
    <scope>NUCLEOTIDE SEQUENCE [LARGE SCALE GENOMIC DNA]</scope>
    <source>
        <strain evidence="8 9">FR1</strain>
    </source>
</reference>
<dbReference type="PIRSF" id="PIRSF000446">
    <property type="entry name" value="Mct"/>
    <property type="match status" value="1"/>
</dbReference>
<dbReference type="EC" id="2.3.1.39" evidence="1 6"/>
<organism evidence="8 9">
    <name type="scientific">Pseudomonas ogarae (strain DSM 112162 / CECT 30235 / F113)</name>
    <dbReference type="NCBI Taxonomy" id="1114970"/>
    <lineage>
        <taxon>Bacteria</taxon>
        <taxon>Pseudomonadati</taxon>
        <taxon>Pseudomonadota</taxon>
        <taxon>Gammaproteobacteria</taxon>
        <taxon>Pseudomonadales</taxon>
        <taxon>Pseudomonadaceae</taxon>
        <taxon>Pseudomonas</taxon>
    </lineage>
</organism>
<name>A0ABM6R1Y1_PSEO1</name>
<keyword evidence="3 6" id="KW-0808">Transferase</keyword>
<dbReference type="Proteomes" id="UP000235315">
    <property type="component" value="Chromosome"/>
</dbReference>
<evidence type="ECO:0000256" key="3">
    <source>
        <dbReference type="ARBA" id="ARBA00022679"/>
    </source>
</evidence>
<keyword evidence="4 6" id="KW-0012">Acyltransferase</keyword>
<dbReference type="Gene3D" id="3.30.70.250">
    <property type="entry name" value="Malonyl-CoA ACP transacylase, ACP-binding"/>
    <property type="match status" value="1"/>
</dbReference>
<evidence type="ECO:0000256" key="5">
    <source>
        <dbReference type="ARBA" id="ARBA00048462"/>
    </source>
</evidence>
<gene>
    <name evidence="8" type="ORF">C1C98_19665</name>
</gene>
<comment type="similarity">
    <text evidence="6">Belongs to the fabD family.</text>
</comment>
<dbReference type="InterPro" id="IPR016036">
    <property type="entry name" value="Malonyl_transacylase_ACP-bd"/>
</dbReference>
<evidence type="ECO:0000313" key="9">
    <source>
        <dbReference type="Proteomes" id="UP000235315"/>
    </source>
</evidence>
<dbReference type="PANTHER" id="PTHR42681">
    <property type="entry name" value="MALONYL-COA-ACYL CARRIER PROTEIN TRANSACYLASE, MITOCHONDRIAL"/>
    <property type="match status" value="1"/>
</dbReference>
<dbReference type="EMBL" id="CP025738">
    <property type="protein sequence ID" value="AUO47498.1"/>
    <property type="molecule type" value="Genomic_DNA"/>
</dbReference>
<evidence type="ECO:0000259" key="7">
    <source>
        <dbReference type="SMART" id="SM00827"/>
    </source>
</evidence>
<dbReference type="RefSeq" id="WP_014339071.1">
    <property type="nucleotide sequence ID" value="NC_016830.1"/>
</dbReference>
<comment type="catalytic activity">
    <reaction evidence="5 6">
        <text>holo-[ACP] + malonyl-CoA = malonyl-[ACP] + CoA</text>
        <dbReference type="Rhea" id="RHEA:41792"/>
        <dbReference type="Rhea" id="RHEA-COMP:9623"/>
        <dbReference type="Rhea" id="RHEA-COMP:9685"/>
        <dbReference type="ChEBI" id="CHEBI:57287"/>
        <dbReference type="ChEBI" id="CHEBI:57384"/>
        <dbReference type="ChEBI" id="CHEBI:64479"/>
        <dbReference type="ChEBI" id="CHEBI:78449"/>
        <dbReference type="EC" id="2.3.1.39"/>
    </reaction>
</comment>
<keyword evidence="9" id="KW-1185">Reference proteome</keyword>
<proteinExistence type="inferred from homology"/>
<dbReference type="InterPro" id="IPR016035">
    <property type="entry name" value="Acyl_Trfase/lysoPLipase"/>
</dbReference>
<dbReference type="InterPro" id="IPR001227">
    <property type="entry name" value="Ac_transferase_dom_sf"/>
</dbReference>
<dbReference type="Pfam" id="PF00698">
    <property type="entry name" value="Acyl_transf_1"/>
    <property type="match status" value="1"/>
</dbReference>
<dbReference type="SMART" id="SM00827">
    <property type="entry name" value="PKS_AT"/>
    <property type="match status" value="1"/>
</dbReference>
<evidence type="ECO:0000256" key="6">
    <source>
        <dbReference type="PIRNR" id="PIRNR000446"/>
    </source>
</evidence>
<dbReference type="InterPro" id="IPR024925">
    <property type="entry name" value="Malonyl_CoA-ACP_transAc"/>
</dbReference>
<dbReference type="SUPFAM" id="SSF55048">
    <property type="entry name" value="Probable ACP-binding domain of malonyl-CoA ACP transacylase"/>
    <property type="match status" value="1"/>
</dbReference>
<protein>
    <recommendedName>
        <fullName evidence="2 6">Malonyl CoA-acyl carrier protein transacylase</fullName>
        <ecNumber evidence="1 6">2.3.1.39</ecNumber>
    </recommendedName>
</protein>
<accession>A0ABM6R1Y1</accession>